<dbReference type="EMBL" id="BOOC01000003">
    <property type="protein sequence ID" value="GIH38387.1"/>
    <property type="molecule type" value="Genomic_DNA"/>
</dbReference>
<dbReference type="Pfam" id="PF00953">
    <property type="entry name" value="Glycos_transf_4"/>
    <property type="match status" value="1"/>
</dbReference>
<keyword evidence="9" id="KW-1185">Reference proteome</keyword>
<evidence type="ECO:0000313" key="9">
    <source>
        <dbReference type="Proteomes" id="UP000603904"/>
    </source>
</evidence>
<comment type="subcellular location">
    <subcellularLocation>
        <location evidence="1">Membrane</location>
        <topology evidence="1">Multi-pass membrane protein</topology>
    </subcellularLocation>
</comment>
<evidence type="ECO:0000256" key="3">
    <source>
        <dbReference type="ARBA" id="ARBA00022692"/>
    </source>
</evidence>
<evidence type="ECO:0000256" key="1">
    <source>
        <dbReference type="ARBA" id="ARBA00004141"/>
    </source>
</evidence>
<feature type="transmembrane region" description="Helical" evidence="6">
    <location>
        <begin position="185"/>
        <end position="202"/>
    </location>
</feature>
<dbReference type="InterPro" id="IPR000715">
    <property type="entry name" value="Glycosyl_transferase_4"/>
</dbReference>
<evidence type="ECO:0000256" key="4">
    <source>
        <dbReference type="ARBA" id="ARBA00022989"/>
    </source>
</evidence>
<evidence type="ECO:0000256" key="2">
    <source>
        <dbReference type="ARBA" id="ARBA00022679"/>
    </source>
</evidence>
<feature type="signal peptide" evidence="7">
    <location>
        <begin position="1"/>
        <end position="20"/>
    </location>
</feature>
<feature type="transmembrane region" description="Helical" evidence="6">
    <location>
        <begin position="109"/>
        <end position="126"/>
    </location>
</feature>
<accession>A0ABQ4FUF5</accession>
<keyword evidence="7" id="KW-0732">Signal</keyword>
<keyword evidence="5 6" id="KW-0472">Membrane</keyword>
<feature type="transmembrane region" description="Helical" evidence="6">
    <location>
        <begin position="133"/>
        <end position="151"/>
    </location>
</feature>
<organism evidence="8 9">
    <name type="scientific">Microbispora corallina</name>
    <dbReference type="NCBI Taxonomy" id="83302"/>
    <lineage>
        <taxon>Bacteria</taxon>
        <taxon>Bacillati</taxon>
        <taxon>Actinomycetota</taxon>
        <taxon>Actinomycetes</taxon>
        <taxon>Streptosporangiales</taxon>
        <taxon>Streptosporangiaceae</taxon>
        <taxon>Microbispora</taxon>
    </lineage>
</organism>
<dbReference type="Proteomes" id="UP000603904">
    <property type="component" value="Unassembled WGS sequence"/>
</dbReference>
<comment type="caution">
    <text evidence="8">The sequence shown here is derived from an EMBL/GenBank/DDBJ whole genome shotgun (WGS) entry which is preliminary data.</text>
</comment>
<feature type="chain" id="PRO_5047207739" evidence="7">
    <location>
        <begin position="21"/>
        <end position="305"/>
    </location>
</feature>
<proteinExistence type="predicted"/>
<feature type="transmembrane region" description="Helical" evidence="6">
    <location>
        <begin position="55"/>
        <end position="77"/>
    </location>
</feature>
<evidence type="ECO:0000256" key="6">
    <source>
        <dbReference type="SAM" id="Phobius"/>
    </source>
</evidence>
<sequence>MTVLAAAAVAFLLAARFAGAARRRAPYLAGTAAAASAALAPTAVLAAAGQADRRVTAIALAAGAVAALGVICEVGGLPLAVRVIVESVAAGGVVLCGVQVTFTGDWWDGPVTVMWLVGATNAFCLLDRVRGALTPVTAVTAAFLAGTALVLGDPGPAALLAALCGACLGFAVPRGAGARMGASGALFSGFVLAAGATALTAGRDAGTIAAGLLLPAFVAIVGAGAYGTRRLSRAGLGPRTVAAVLTGLSAVTGTAGLAVALGVLPAGAAAAACALGGAALVAVWRAAGARRGPAGSPVPTLVRRG</sequence>
<evidence type="ECO:0000313" key="8">
    <source>
        <dbReference type="EMBL" id="GIH38387.1"/>
    </source>
</evidence>
<feature type="transmembrane region" description="Helical" evidence="6">
    <location>
        <begin position="240"/>
        <end position="261"/>
    </location>
</feature>
<feature type="transmembrane region" description="Helical" evidence="6">
    <location>
        <begin position="208"/>
        <end position="228"/>
    </location>
</feature>
<dbReference type="RefSeq" id="WP_204055982.1">
    <property type="nucleotide sequence ID" value="NZ_BAAAGP010000005.1"/>
</dbReference>
<keyword evidence="2" id="KW-0808">Transferase</keyword>
<name>A0ABQ4FUF5_9ACTN</name>
<feature type="transmembrane region" description="Helical" evidence="6">
    <location>
        <begin position="157"/>
        <end position="173"/>
    </location>
</feature>
<gene>
    <name evidence="8" type="ORF">Mco01_13870</name>
</gene>
<reference evidence="8 9" key="1">
    <citation type="submission" date="2021-01" db="EMBL/GenBank/DDBJ databases">
        <title>Whole genome shotgun sequence of Microbispora corallina NBRC 16416.</title>
        <authorList>
            <person name="Komaki H."/>
            <person name="Tamura T."/>
        </authorList>
    </citation>
    <scope>NUCLEOTIDE SEQUENCE [LARGE SCALE GENOMIC DNA]</scope>
    <source>
        <strain evidence="8 9">NBRC 16416</strain>
    </source>
</reference>
<evidence type="ECO:0000256" key="5">
    <source>
        <dbReference type="ARBA" id="ARBA00023136"/>
    </source>
</evidence>
<feature type="transmembrane region" description="Helical" evidence="6">
    <location>
        <begin position="28"/>
        <end position="48"/>
    </location>
</feature>
<evidence type="ECO:0000256" key="7">
    <source>
        <dbReference type="SAM" id="SignalP"/>
    </source>
</evidence>
<keyword evidence="3 6" id="KW-0812">Transmembrane</keyword>
<protein>
    <submittedName>
        <fullName evidence="8">Uncharacterized protein</fullName>
    </submittedName>
</protein>
<keyword evidence="4 6" id="KW-1133">Transmembrane helix</keyword>
<feature type="transmembrane region" description="Helical" evidence="6">
    <location>
        <begin position="267"/>
        <end position="287"/>
    </location>
</feature>